<accession>A0A3S0ZF12</accession>
<evidence type="ECO:0000256" key="1">
    <source>
        <dbReference type="SAM" id="MobiDB-lite"/>
    </source>
</evidence>
<dbReference type="AlphaFoldDB" id="A0A3S0ZF12"/>
<reference evidence="3 4" key="1">
    <citation type="submission" date="2019-01" db="EMBL/GenBank/DDBJ databases">
        <title>A draft genome assembly of the solar-powered sea slug Elysia chlorotica.</title>
        <authorList>
            <person name="Cai H."/>
            <person name="Li Q."/>
            <person name="Fang X."/>
            <person name="Li J."/>
            <person name="Curtis N.E."/>
            <person name="Altenburger A."/>
            <person name="Shibata T."/>
            <person name="Feng M."/>
            <person name="Maeda T."/>
            <person name="Schwartz J.A."/>
            <person name="Shigenobu S."/>
            <person name="Lundholm N."/>
            <person name="Nishiyama T."/>
            <person name="Yang H."/>
            <person name="Hasebe M."/>
            <person name="Li S."/>
            <person name="Pierce S.K."/>
            <person name="Wang J."/>
        </authorList>
    </citation>
    <scope>NUCLEOTIDE SEQUENCE [LARGE SCALE GENOMIC DNA]</scope>
    <source>
        <strain evidence="3">EC2010</strain>
        <tissue evidence="3">Whole organism of an adult</tissue>
    </source>
</reference>
<protein>
    <submittedName>
        <fullName evidence="3">Uncharacterized protein</fullName>
    </submittedName>
</protein>
<feature type="non-terminal residue" evidence="3">
    <location>
        <position position="1"/>
    </location>
</feature>
<evidence type="ECO:0000313" key="3">
    <source>
        <dbReference type="EMBL" id="RUS73443.1"/>
    </source>
</evidence>
<comment type="caution">
    <text evidence="3">The sequence shown here is derived from an EMBL/GenBank/DDBJ whole genome shotgun (WGS) entry which is preliminary data.</text>
</comment>
<dbReference type="OrthoDB" id="10574821at2759"/>
<evidence type="ECO:0000256" key="2">
    <source>
        <dbReference type="SAM" id="Phobius"/>
    </source>
</evidence>
<dbReference type="EMBL" id="RQTK01000936">
    <property type="protein sequence ID" value="RUS73443.1"/>
    <property type="molecule type" value="Genomic_DNA"/>
</dbReference>
<evidence type="ECO:0000313" key="4">
    <source>
        <dbReference type="Proteomes" id="UP000271974"/>
    </source>
</evidence>
<keyword evidence="2" id="KW-0812">Transmembrane</keyword>
<dbReference type="Proteomes" id="UP000271974">
    <property type="component" value="Unassembled WGS sequence"/>
</dbReference>
<name>A0A3S0ZF12_ELYCH</name>
<feature type="compositionally biased region" description="Acidic residues" evidence="1">
    <location>
        <begin position="299"/>
        <end position="323"/>
    </location>
</feature>
<sequence length="439" mass="48623">FFFSIEPAGIITCVGTSEIGQETPGTTFSPKFAFLLYGAINLTTVYEERPIDGSNVWVFAICEIPRTGVNPSPRIVILLDDVATSTSDTQYYTDENYGNTVRFRPLVGGLFTLKCRVENTIFPELVEERASDVTIHSPVQFKEASTVKENYKFEINPDTPVIISVDITAYPPATNFTLYIGYPEENTTADNYDVQYKERTPSTGTVELTMTINNASDLALYTLVIDNGIGDGLNYTFTIEEDTGDDMAIVYIVVGVVCGVILIIAIVLLVLWRIRRSKEDSEGLQGTGQDGKEIGDTANPDDEENIYNEPEGDEKETEEDDYENYVNKDEIPPSEIAPPPPKTKGELYKIKKLKKGKKSQTPEVNKTTTTDTAESTSEAKTPDYVNTPSGADNNIEIESMASNVPPHTFKTDRMYVNVPEAGDATEDCLYSSITDQMMY</sequence>
<keyword evidence="2" id="KW-0472">Membrane</keyword>
<keyword evidence="4" id="KW-1185">Reference proteome</keyword>
<organism evidence="3 4">
    <name type="scientific">Elysia chlorotica</name>
    <name type="common">Eastern emerald elysia</name>
    <name type="synonym">Sea slug</name>
    <dbReference type="NCBI Taxonomy" id="188477"/>
    <lineage>
        <taxon>Eukaryota</taxon>
        <taxon>Metazoa</taxon>
        <taxon>Spiralia</taxon>
        <taxon>Lophotrochozoa</taxon>
        <taxon>Mollusca</taxon>
        <taxon>Gastropoda</taxon>
        <taxon>Heterobranchia</taxon>
        <taxon>Euthyneura</taxon>
        <taxon>Panpulmonata</taxon>
        <taxon>Sacoglossa</taxon>
        <taxon>Placobranchoidea</taxon>
        <taxon>Plakobranchidae</taxon>
        <taxon>Elysia</taxon>
    </lineage>
</organism>
<gene>
    <name evidence="3" type="ORF">EGW08_018799</name>
</gene>
<feature type="region of interest" description="Disordered" evidence="1">
    <location>
        <begin position="280"/>
        <end position="393"/>
    </location>
</feature>
<keyword evidence="2" id="KW-1133">Transmembrane helix</keyword>
<feature type="transmembrane region" description="Helical" evidence="2">
    <location>
        <begin position="248"/>
        <end position="272"/>
    </location>
</feature>
<proteinExistence type="predicted"/>
<feature type="compositionally biased region" description="Low complexity" evidence="1">
    <location>
        <begin position="366"/>
        <end position="379"/>
    </location>
</feature>